<evidence type="ECO:0008006" key="3">
    <source>
        <dbReference type="Google" id="ProtNLM"/>
    </source>
</evidence>
<sequence>MLTIDDMEEVYVGLARIYDDAIGTSRATELFYFAQEPDFEFSAPFEWLVDEGIRVEDLALYERAVDVARQLIAETTAEGDDYIPWWVEQHLQPFIEMHERTPAAT</sequence>
<dbReference type="RefSeq" id="WP_376838877.1">
    <property type="nucleotide sequence ID" value="NZ_JBHMAU010000032.1"/>
</dbReference>
<reference evidence="1 2" key="1">
    <citation type="submission" date="2024-09" db="EMBL/GenBank/DDBJ databases">
        <authorList>
            <person name="Sun Q."/>
            <person name="Mori K."/>
        </authorList>
    </citation>
    <scope>NUCLEOTIDE SEQUENCE [LARGE SCALE GENOMIC DNA]</scope>
    <source>
        <strain evidence="1 2">JCM 11683</strain>
    </source>
</reference>
<evidence type="ECO:0000313" key="2">
    <source>
        <dbReference type="Proteomes" id="UP001589707"/>
    </source>
</evidence>
<organism evidence="1 2">
    <name type="scientific">Brevibacterium otitidis</name>
    <dbReference type="NCBI Taxonomy" id="53364"/>
    <lineage>
        <taxon>Bacteria</taxon>
        <taxon>Bacillati</taxon>
        <taxon>Actinomycetota</taxon>
        <taxon>Actinomycetes</taxon>
        <taxon>Micrococcales</taxon>
        <taxon>Brevibacteriaceae</taxon>
        <taxon>Brevibacterium</taxon>
    </lineage>
</organism>
<comment type="caution">
    <text evidence="1">The sequence shown here is derived from an EMBL/GenBank/DDBJ whole genome shotgun (WGS) entry which is preliminary data.</text>
</comment>
<evidence type="ECO:0000313" key="1">
    <source>
        <dbReference type="EMBL" id="MFB9775606.1"/>
    </source>
</evidence>
<keyword evidence="2" id="KW-1185">Reference proteome</keyword>
<gene>
    <name evidence="1" type="ORF">ACFFN1_04150</name>
</gene>
<proteinExistence type="predicted"/>
<dbReference type="EMBL" id="JBHMAU010000032">
    <property type="protein sequence ID" value="MFB9775606.1"/>
    <property type="molecule type" value="Genomic_DNA"/>
</dbReference>
<name>A0ABV5X0M8_9MICO</name>
<protein>
    <recommendedName>
        <fullName evidence="3">CdiI immunity protein domain-containing protein</fullName>
    </recommendedName>
</protein>
<accession>A0ABV5X0M8</accession>
<dbReference type="Proteomes" id="UP001589707">
    <property type="component" value="Unassembled WGS sequence"/>
</dbReference>